<dbReference type="InterPro" id="IPR000644">
    <property type="entry name" value="CBS_dom"/>
</dbReference>
<evidence type="ECO:0000256" key="3">
    <source>
        <dbReference type="ARBA" id="ARBA00022692"/>
    </source>
</evidence>
<keyword evidence="4" id="KW-0677">Repeat</keyword>
<dbReference type="SUPFAM" id="SSF81340">
    <property type="entry name" value="Clc chloride channel"/>
    <property type="match status" value="1"/>
</dbReference>
<dbReference type="PRINTS" id="PR00762">
    <property type="entry name" value="CLCHANNEL"/>
</dbReference>
<dbReference type="PANTHER" id="PTHR11689:SF136">
    <property type="entry name" value="H(+)_CL(-) EXCHANGE TRANSPORTER 7"/>
    <property type="match status" value="1"/>
</dbReference>
<dbReference type="PROSITE" id="PS51371">
    <property type="entry name" value="CBS"/>
    <property type="match status" value="1"/>
</dbReference>
<dbReference type="InterPro" id="IPR046342">
    <property type="entry name" value="CBS_dom_sf"/>
</dbReference>
<gene>
    <name evidence="14" type="ORF">FVE85_7717</name>
</gene>
<dbReference type="Proteomes" id="UP000324585">
    <property type="component" value="Unassembled WGS sequence"/>
</dbReference>
<evidence type="ECO:0000313" key="14">
    <source>
        <dbReference type="EMBL" id="KAA8491296.1"/>
    </source>
</evidence>
<dbReference type="EMBL" id="VRMN01000014">
    <property type="protein sequence ID" value="KAA8491296.1"/>
    <property type="molecule type" value="Genomic_DNA"/>
</dbReference>
<dbReference type="Pfam" id="PF00654">
    <property type="entry name" value="Voltage_CLC"/>
    <property type="match status" value="1"/>
</dbReference>
<keyword evidence="8 11" id="KW-0472">Membrane</keyword>
<organism evidence="14 15">
    <name type="scientific">Porphyridium purpureum</name>
    <name type="common">Red alga</name>
    <name type="synonym">Porphyridium cruentum</name>
    <dbReference type="NCBI Taxonomy" id="35688"/>
    <lineage>
        <taxon>Eukaryota</taxon>
        <taxon>Rhodophyta</taxon>
        <taxon>Bangiophyceae</taxon>
        <taxon>Porphyridiales</taxon>
        <taxon>Porphyridiaceae</taxon>
        <taxon>Porphyridium</taxon>
    </lineage>
</organism>
<feature type="compositionally biased region" description="Basic and acidic residues" evidence="12">
    <location>
        <begin position="159"/>
        <end position="168"/>
    </location>
</feature>
<dbReference type="GO" id="GO:0005254">
    <property type="term" value="F:chloride channel activity"/>
    <property type="evidence" value="ECO:0007669"/>
    <property type="project" value="UniProtKB-UniRule"/>
</dbReference>
<sequence length="1036" mass="113747">MDPTACTKRGLTSSSAPVTDGTIGRKVPAHKSLRHCRKASAVRTRCQALTRACPRDKRFRRMDRMDRMDREASCRCRGDLEGNPFEHDRDQLTLGTRRSALGSAQDAPVVSGERHEEVQQAGNAAELGPRYSGLGQEPHHVRDRDGLISWFSTNRRALDGRKEREKDPLGSPRTAAGRRSVESQKSDQPGITPAIAAEESEDSYRKEFYVEFHPRKHRFDILEYRTPSSRANLEDYFPTQPRQARSAYFWLHALATLVGILVGVVGFGVQQGVRGLTLGLYMVSQEILMQQQDRFYAGAAVFVLVSVAYALVASGLVVFVSPLAAGSGVPEIKSYLNGVHIPGLLRMRTFLAKAVGIMFSISGGIICGREGPMIHTGGIVGASVSQAASTVFRWRSKLVFLKYFRTQEYKTHFLAIGSAAGIAVSFASPLGGLLFVLEEAATHWYQYLSWAALFACVTSALLGGVLRQLAFGNTELLNMSFFGSQVGMASGSSFPLADLPFYIIIGVCGGLLGGALPLVQKPLTLWRFRNVNTPLLRLLEVALVAFMTNLFRVLIPALGGTCVAISSLDFLREQGNRASFNCPAGSDQYNNWAVVVWNSLEMSLQSILQLESPDAIPAGSLVSGLVFYVLFLAWTYGMAIPSGLFLPSLLIGAIQGRLWGILSHSVWTSRSDILVTNYAFIGGVAGLSGYTRMTVSVSVIAMEASAQGLAFLPAYITALVAKFTADMISLSIYDLHIFMKRMPYLEPRIMEPNLYFTTHVRDIMEPSIRAVYTRSKVRDIIQVMQDVGFGSFPVVSPLRETHMGNGGTGHEYSAPHRTLRYRDVSKARRVLRLTRPASNGDGISPSENENGNDISSETSLDLVEGHSDMRRKHSVLVPGGDYKPEYVDFAHHALKGIISRRMIFALLRNVSQTACDAKALDDDNVQMLHRDALDSAWPNQNKASHESRILAAVPESAMDLYLDLELYLDPNPPLISDSALTAEARELLRSSGARHALVVYLKTGSLVGIITRKDILPEAIEEVIQNREKPARAHGS</sequence>
<comment type="caution">
    <text evidence="11">Lacks conserved residue(s) required for the propagation of feature annotation.</text>
</comment>
<comment type="subcellular location">
    <subcellularLocation>
        <location evidence="1 11">Membrane</location>
        <topology evidence="1 11">Multi-pass membrane protein</topology>
    </subcellularLocation>
</comment>
<dbReference type="OrthoDB" id="428525at2759"/>
<feature type="transmembrane region" description="Helical" evidence="11">
    <location>
        <begin position="247"/>
        <end position="269"/>
    </location>
</feature>
<protein>
    <recommendedName>
        <fullName evidence="11">Chloride channel protein</fullName>
    </recommendedName>
</protein>
<comment type="caution">
    <text evidence="14">The sequence shown here is derived from an EMBL/GenBank/DDBJ whole genome shotgun (WGS) entry which is preliminary data.</text>
</comment>
<feature type="region of interest" description="Disordered" evidence="12">
    <location>
        <begin position="159"/>
        <end position="197"/>
    </location>
</feature>
<evidence type="ECO:0000256" key="2">
    <source>
        <dbReference type="ARBA" id="ARBA00022448"/>
    </source>
</evidence>
<accession>A0A5J4YIJ8</accession>
<evidence type="ECO:0000259" key="13">
    <source>
        <dbReference type="PROSITE" id="PS51371"/>
    </source>
</evidence>
<evidence type="ECO:0000256" key="11">
    <source>
        <dbReference type="RuleBase" id="RU361221"/>
    </source>
</evidence>
<evidence type="ECO:0000256" key="12">
    <source>
        <dbReference type="SAM" id="MobiDB-lite"/>
    </source>
</evidence>
<feature type="transmembrane region" description="Helical" evidence="11">
    <location>
        <begin position="372"/>
        <end position="392"/>
    </location>
</feature>
<dbReference type="PANTHER" id="PTHR11689">
    <property type="entry name" value="CHLORIDE CHANNEL PROTEIN CLC FAMILY MEMBER"/>
    <property type="match status" value="1"/>
</dbReference>
<keyword evidence="15" id="KW-1185">Reference proteome</keyword>
<keyword evidence="7 10" id="KW-0129">CBS domain</keyword>
<feature type="transmembrane region" description="Helical" evidence="11">
    <location>
        <begin position="447"/>
        <end position="469"/>
    </location>
</feature>
<reference evidence="15" key="1">
    <citation type="journal article" date="2019" name="Nat. Commun.">
        <title>Expansion of phycobilisome linker gene families in mesophilic red algae.</title>
        <authorList>
            <person name="Lee J."/>
            <person name="Kim D."/>
            <person name="Bhattacharya D."/>
            <person name="Yoon H.S."/>
        </authorList>
    </citation>
    <scope>NUCLEOTIDE SEQUENCE [LARGE SCALE GENOMIC DNA]</scope>
    <source>
        <strain evidence="15">CCMP 1328</strain>
    </source>
</reference>
<feature type="transmembrane region" description="Helical" evidence="11">
    <location>
        <begin position="345"/>
        <end position="366"/>
    </location>
</feature>
<dbReference type="Gene3D" id="3.10.580.10">
    <property type="entry name" value="CBS-domain"/>
    <property type="match status" value="1"/>
</dbReference>
<dbReference type="InterPro" id="IPR001807">
    <property type="entry name" value="ClC"/>
</dbReference>
<evidence type="ECO:0000256" key="7">
    <source>
        <dbReference type="ARBA" id="ARBA00023122"/>
    </source>
</evidence>
<proteinExistence type="inferred from homology"/>
<feature type="transmembrane region" description="Helical" evidence="11">
    <location>
        <begin position="674"/>
        <end position="691"/>
    </location>
</feature>
<keyword evidence="9 11" id="KW-0868">Chloride</keyword>
<dbReference type="GO" id="GO:0016020">
    <property type="term" value="C:membrane"/>
    <property type="evidence" value="ECO:0007669"/>
    <property type="project" value="UniProtKB-SubCell"/>
</dbReference>
<feature type="region of interest" description="Disordered" evidence="12">
    <location>
        <begin position="835"/>
        <end position="856"/>
    </location>
</feature>
<dbReference type="AlphaFoldDB" id="A0A5J4YIJ8"/>
<dbReference type="Gene3D" id="1.10.3080.10">
    <property type="entry name" value="Clc chloride channel"/>
    <property type="match status" value="1"/>
</dbReference>
<feature type="compositionally biased region" description="Polar residues" evidence="12">
    <location>
        <begin position="845"/>
        <end position="856"/>
    </location>
</feature>
<evidence type="ECO:0000256" key="6">
    <source>
        <dbReference type="ARBA" id="ARBA00023065"/>
    </source>
</evidence>
<evidence type="ECO:0000256" key="4">
    <source>
        <dbReference type="ARBA" id="ARBA00022737"/>
    </source>
</evidence>
<evidence type="ECO:0000256" key="1">
    <source>
        <dbReference type="ARBA" id="ARBA00004141"/>
    </source>
</evidence>
<keyword evidence="6 11" id="KW-0406">Ion transport</keyword>
<dbReference type="InterPro" id="IPR014743">
    <property type="entry name" value="Cl-channel_core"/>
</dbReference>
<feature type="transmembrane region" description="Helical" evidence="11">
    <location>
        <begin position="500"/>
        <end position="519"/>
    </location>
</feature>
<evidence type="ECO:0000313" key="15">
    <source>
        <dbReference type="Proteomes" id="UP000324585"/>
    </source>
</evidence>
<feature type="transmembrane region" description="Helical" evidence="11">
    <location>
        <begin position="295"/>
        <end position="324"/>
    </location>
</feature>
<dbReference type="OMA" id="TGHEYSA"/>
<feature type="transmembrane region" description="Helical" evidence="11">
    <location>
        <begin position="413"/>
        <end position="435"/>
    </location>
</feature>
<feature type="transmembrane region" description="Helical" evidence="11">
    <location>
        <begin position="711"/>
        <end position="733"/>
    </location>
</feature>
<dbReference type="InterPro" id="IPR051280">
    <property type="entry name" value="Cl-channel/antiporter"/>
</dbReference>
<keyword evidence="5 11" id="KW-1133">Transmembrane helix</keyword>
<feature type="region of interest" description="Disordered" evidence="12">
    <location>
        <begin position="1"/>
        <end position="24"/>
    </location>
</feature>
<dbReference type="SUPFAM" id="SSF54631">
    <property type="entry name" value="CBS-domain pair"/>
    <property type="match status" value="1"/>
</dbReference>
<evidence type="ECO:0000256" key="8">
    <source>
        <dbReference type="ARBA" id="ARBA00023136"/>
    </source>
</evidence>
<evidence type="ECO:0000256" key="9">
    <source>
        <dbReference type="ARBA" id="ARBA00023214"/>
    </source>
</evidence>
<keyword evidence="3 11" id="KW-0812">Transmembrane</keyword>
<evidence type="ECO:0000256" key="5">
    <source>
        <dbReference type="ARBA" id="ARBA00022989"/>
    </source>
</evidence>
<dbReference type="Pfam" id="PF00571">
    <property type="entry name" value="CBS"/>
    <property type="match status" value="1"/>
</dbReference>
<evidence type="ECO:0000256" key="10">
    <source>
        <dbReference type="PROSITE-ProRule" id="PRU00703"/>
    </source>
</evidence>
<name>A0A5J4YIJ8_PORPP</name>
<comment type="similarity">
    <text evidence="11">Belongs to the chloride channel (TC 2.A.49) family.</text>
</comment>
<keyword evidence="2 11" id="KW-0813">Transport</keyword>
<feature type="domain" description="CBS" evidence="13">
    <location>
        <begin position="968"/>
        <end position="1028"/>
    </location>
</feature>